<evidence type="ECO:0000256" key="1">
    <source>
        <dbReference type="SAM" id="Phobius"/>
    </source>
</evidence>
<feature type="transmembrane region" description="Helical" evidence="1">
    <location>
        <begin position="112"/>
        <end position="130"/>
    </location>
</feature>
<dbReference type="AlphaFoldDB" id="A0A4V2YCM7"/>
<evidence type="ECO:0000313" key="3">
    <source>
        <dbReference type="Proteomes" id="UP000295258"/>
    </source>
</evidence>
<dbReference type="RefSeq" id="WP_132591652.1">
    <property type="nucleotide sequence ID" value="NZ_SMKO01000004.1"/>
</dbReference>
<gene>
    <name evidence="2" type="ORF">E1292_02770</name>
</gene>
<comment type="caution">
    <text evidence="2">The sequence shown here is derived from an EMBL/GenBank/DDBJ whole genome shotgun (WGS) entry which is preliminary data.</text>
</comment>
<dbReference type="Pfam" id="PF19545">
    <property type="entry name" value="DUF6069"/>
    <property type="match status" value="1"/>
</dbReference>
<proteinExistence type="predicted"/>
<feature type="transmembrane region" description="Helical" evidence="1">
    <location>
        <begin position="52"/>
        <end position="76"/>
    </location>
</feature>
<name>A0A4V2YCM7_9ACTN</name>
<accession>A0A4V2YCM7</accession>
<dbReference type="InterPro" id="IPR045713">
    <property type="entry name" value="DUF6069"/>
</dbReference>
<evidence type="ECO:0000313" key="2">
    <source>
        <dbReference type="EMBL" id="TDD12066.1"/>
    </source>
</evidence>
<organism evidence="2 3">
    <name type="scientific">Nonomuraea deserti</name>
    <dbReference type="NCBI Taxonomy" id="1848322"/>
    <lineage>
        <taxon>Bacteria</taxon>
        <taxon>Bacillati</taxon>
        <taxon>Actinomycetota</taxon>
        <taxon>Actinomycetes</taxon>
        <taxon>Streptosporangiales</taxon>
        <taxon>Streptosporangiaceae</taxon>
        <taxon>Nonomuraea</taxon>
    </lineage>
</organism>
<keyword evidence="1" id="KW-1133">Transmembrane helix</keyword>
<keyword evidence="1" id="KW-0812">Transmembrane</keyword>
<dbReference type="Proteomes" id="UP000295258">
    <property type="component" value="Unassembled WGS sequence"/>
</dbReference>
<feature type="transmembrane region" description="Helical" evidence="1">
    <location>
        <begin position="83"/>
        <end position="100"/>
    </location>
</feature>
<dbReference type="EMBL" id="SMKO01000004">
    <property type="protein sequence ID" value="TDD12066.1"/>
    <property type="molecule type" value="Genomic_DNA"/>
</dbReference>
<reference evidence="2 3" key="1">
    <citation type="submission" date="2019-03" db="EMBL/GenBank/DDBJ databases">
        <title>Draft genome sequences of novel Actinobacteria.</title>
        <authorList>
            <person name="Sahin N."/>
            <person name="Ay H."/>
            <person name="Saygin H."/>
        </authorList>
    </citation>
    <scope>NUCLEOTIDE SEQUENCE [LARGE SCALE GENOMIC DNA]</scope>
    <source>
        <strain evidence="2 3">KC310</strain>
    </source>
</reference>
<sequence length="135" mass="13297">MSVTTTTATTASTKNLIIGGLTATAVAAAATAGVAAAGELAGISLAVGGAPIPVSGFATLTAVFSALGLVLALILARTTRRPRVAFVRTTMVLTALSLLPDVLVDASPATKALLMLTHVVAAAIVVPVIARRLPA</sequence>
<protein>
    <recommendedName>
        <fullName evidence="4">Cell envelope biogenesis protein OmpA</fullName>
    </recommendedName>
</protein>
<keyword evidence="3" id="KW-1185">Reference proteome</keyword>
<evidence type="ECO:0008006" key="4">
    <source>
        <dbReference type="Google" id="ProtNLM"/>
    </source>
</evidence>
<keyword evidence="1" id="KW-0472">Membrane</keyword>